<keyword evidence="2" id="KW-1185">Reference proteome</keyword>
<name>A0A4U8UDW8_9HELI</name>
<protein>
    <submittedName>
        <fullName evidence="1">Phage baseplate assembly protein V</fullName>
    </submittedName>
</protein>
<accession>A0A4U8UDW8</accession>
<dbReference type="AlphaFoldDB" id="A0A4U8UDW8"/>
<dbReference type="Gene3D" id="2.40.50.230">
    <property type="entry name" value="Gp5 N-terminal domain"/>
    <property type="match status" value="1"/>
</dbReference>
<organism evidence="1 2">
    <name type="scientific">Helicobacter apodemus</name>
    <dbReference type="NCBI Taxonomy" id="135569"/>
    <lineage>
        <taxon>Bacteria</taxon>
        <taxon>Pseudomonadati</taxon>
        <taxon>Campylobacterota</taxon>
        <taxon>Epsilonproteobacteria</taxon>
        <taxon>Campylobacterales</taxon>
        <taxon>Helicobacteraceae</taxon>
        <taxon>Helicobacter</taxon>
    </lineage>
</organism>
<evidence type="ECO:0000313" key="2">
    <source>
        <dbReference type="Proteomes" id="UP000029920"/>
    </source>
</evidence>
<comment type="caution">
    <text evidence="1">The sequence shown here is derived from an EMBL/GenBank/DDBJ whole genome shotgun (WGS) entry which is preliminary data.</text>
</comment>
<dbReference type="InterPro" id="IPR013046">
    <property type="entry name" value="GpV/Gp45"/>
</dbReference>
<dbReference type="NCBIfam" id="TIGR01644">
    <property type="entry name" value="phage_P2_V"/>
    <property type="match status" value="1"/>
</dbReference>
<sequence>MLNLLKNLLTIGTIVETKSEEGKALARVNICGRVSDFLPVLSFANSYKKHYIPARIGEQVLVLAPYGEANGGIILRGIFNKECKEQEGASDFKEIISYEDGVEFSYDTKNSTLEINSPKQISISCQNAFIAAQRVEIDSPSIDLGLGGAGVVTTECICAFTGSPHPQGSQNTRSKV</sequence>
<proteinExistence type="predicted"/>
<gene>
    <name evidence="1" type="ORF">LS72_008700</name>
</gene>
<evidence type="ECO:0000313" key="1">
    <source>
        <dbReference type="EMBL" id="TLE14499.1"/>
    </source>
</evidence>
<dbReference type="EMBL" id="JRPC02000024">
    <property type="protein sequence ID" value="TLE14499.1"/>
    <property type="molecule type" value="Genomic_DNA"/>
</dbReference>
<reference evidence="1 2" key="1">
    <citation type="journal article" date="2014" name="Genome Announc.">
        <title>Draft genome sequences of eight enterohepatic helicobacter species isolated from both laboratory and wild rodents.</title>
        <authorList>
            <person name="Sheh A."/>
            <person name="Shen Z."/>
            <person name="Fox J.G."/>
        </authorList>
    </citation>
    <scope>NUCLEOTIDE SEQUENCE [LARGE SCALE GENOMIC DNA]</scope>
    <source>
        <strain evidence="1 2">MIT-03-7007</strain>
    </source>
</reference>
<dbReference type="Proteomes" id="UP000029920">
    <property type="component" value="Unassembled WGS sequence"/>
</dbReference>
<dbReference type="InterPro" id="IPR037026">
    <property type="entry name" value="Vgr_OB-fold_dom_sf"/>
</dbReference>